<name>A0A1T4SBJ7_9HYPH</name>
<evidence type="ECO:0000313" key="3">
    <source>
        <dbReference type="EMBL" id="SKA25593.1"/>
    </source>
</evidence>
<dbReference type="Gene3D" id="2.60.40.10">
    <property type="entry name" value="Immunoglobulins"/>
    <property type="match status" value="1"/>
</dbReference>
<feature type="chain" id="PRO_5012956218" evidence="2">
    <location>
        <begin position="22"/>
        <end position="171"/>
    </location>
</feature>
<sequence length="171" mass="18357">MKLVGLLFALGLALVANPSSAETLSVDLRPAAANAASPQMGDRLSFRTTIRNDGTAAVHGLIAWISLVQLDKGKEQPVDLEDWSAHKAVTAASLAPGQILETDWPMRLIQAGTYRVVVSAVSRGSAGLVVSPFADFTVRQKPVVESQRVLPVALGLPLLIAVAMLWRRRRR</sequence>
<protein>
    <submittedName>
        <fullName evidence="3">Uncharacterized protein</fullName>
    </submittedName>
</protein>
<keyword evidence="1" id="KW-0812">Transmembrane</keyword>
<dbReference type="STRING" id="225324.SAMN02745126_04547"/>
<dbReference type="EMBL" id="FUWJ01000007">
    <property type="protein sequence ID" value="SKA25593.1"/>
    <property type="molecule type" value="Genomic_DNA"/>
</dbReference>
<keyword evidence="4" id="KW-1185">Reference proteome</keyword>
<feature type="signal peptide" evidence="2">
    <location>
        <begin position="1"/>
        <end position="21"/>
    </location>
</feature>
<dbReference type="AlphaFoldDB" id="A0A1T4SBJ7"/>
<proteinExistence type="predicted"/>
<keyword evidence="1" id="KW-0472">Membrane</keyword>
<dbReference type="OrthoDB" id="5511739at2"/>
<gene>
    <name evidence="3" type="ORF">SAMN02745126_04547</name>
</gene>
<dbReference type="RefSeq" id="WP_085936204.1">
    <property type="nucleotide sequence ID" value="NZ_FUWJ01000007.1"/>
</dbReference>
<reference evidence="4" key="1">
    <citation type="submission" date="2017-02" db="EMBL/GenBank/DDBJ databases">
        <authorList>
            <person name="Varghese N."/>
            <person name="Submissions S."/>
        </authorList>
    </citation>
    <scope>NUCLEOTIDE SEQUENCE [LARGE SCALE GENOMIC DNA]</scope>
    <source>
        <strain evidence="4">ATCC 27094</strain>
    </source>
</reference>
<keyword evidence="1" id="KW-1133">Transmembrane helix</keyword>
<dbReference type="Proteomes" id="UP000190092">
    <property type="component" value="Unassembled WGS sequence"/>
</dbReference>
<accession>A0A1T4SBJ7</accession>
<keyword evidence="2" id="KW-0732">Signal</keyword>
<organism evidence="3 4">
    <name type="scientific">Enhydrobacter aerosaccus</name>
    <dbReference type="NCBI Taxonomy" id="225324"/>
    <lineage>
        <taxon>Bacteria</taxon>
        <taxon>Pseudomonadati</taxon>
        <taxon>Pseudomonadota</taxon>
        <taxon>Alphaproteobacteria</taxon>
        <taxon>Hyphomicrobiales</taxon>
        <taxon>Enhydrobacter</taxon>
    </lineage>
</organism>
<dbReference type="InterPro" id="IPR013783">
    <property type="entry name" value="Ig-like_fold"/>
</dbReference>
<feature type="transmembrane region" description="Helical" evidence="1">
    <location>
        <begin position="149"/>
        <end position="166"/>
    </location>
</feature>
<evidence type="ECO:0000256" key="2">
    <source>
        <dbReference type="SAM" id="SignalP"/>
    </source>
</evidence>
<evidence type="ECO:0000256" key="1">
    <source>
        <dbReference type="SAM" id="Phobius"/>
    </source>
</evidence>
<evidence type="ECO:0000313" key="4">
    <source>
        <dbReference type="Proteomes" id="UP000190092"/>
    </source>
</evidence>